<dbReference type="InterPro" id="IPR001623">
    <property type="entry name" value="DnaJ_domain"/>
</dbReference>
<dbReference type="PRINTS" id="PR00625">
    <property type="entry name" value="JDOMAIN"/>
</dbReference>
<dbReference type="PROSITE" id="PS50076">
    <property type="entry name" value="DNAJ_2"/>
    <property type="match status" value="1"/>
</dbReference>
<dbReference type="Pfam" id="PF00226">
    <property type="entry name" value="DnaJ"/>
    <property type="match status" value="1"/>
</dbReference>
<name>A0AAN6M161_9PLEO</name>
<evidence type="ECO:0000313" key="3">
    <source>
        <dbReference type="EMBL" id="KAK3209124.1"/>
    </source>
</evidence>
<feature type="domain" description="J" evidence="2">
    <location>
        <begin position="18"/>
        <end position="84"/>
    </location>
</feature>
<dbReference type="CDD" id="cd06257">
    <property type="entry name" value="DnaJ"/>
    <property type="match status" value="1"/>
</dbReference>
<feature type="compositionally biased region" description="Basic and acidic residues" evidence="1">
    <location>
        <begin position="292"/>
        <end position="347"/>
    </location>
</feature>
<dbReference type="InterPro" id="IPR036869">
    <property type="entry name" value="J_dom_sf"/>
</dbReference>
<dbReference type="AlphaFoldDB" id="A0AAN6M161"/>
<dbReference type="Proteomes" id="UP001280581">
    <property type="component" value="Unassembled WGS sequence"/>
</dbReference>
<comment type="caution">
    <text evidence="3">The sequence shown here is derived from an EMBL/GenBank/DDBJ whole genome shotgun (WGS) entry which is preliminary data.</text>
</comment>
<dbReference type="Gene3D" id="1.10.287.110">
    <property type="entry name" value="DnaJ domain"/>
    <property type="match status" value="1"/>
</dbReference>
<dbReference type="EMBL" id="WVTA01000006">
    <property type="protein sequence ID" value="KAK3209124.1"/>
    <property type="molecule type" value="Genomic_DNA"/>
</dbReference>
<evidence type="ECO:0000256" key="1">
    <source>
        <dbReference type="SAM" id="MobiDB-lite"/>
    </source>
</evidence>
<evidence type="ECO:0000259" key="2">
    <source>
        <dbReference type="PROSITE" id="PS50076"/>
    </source>
</evidence>
<gene>
    <name evidence="3" type="ORF">GRF29_69g856610</name>
</gene>
<sequence>MILQKPKGMRSQEPTTQDHYFNLGLSPSATHAEIKKAFLKLTLIHHPDKKAPGTLHDDTIIKRVNDAWTCLGDQDLREACDWDYSDLQWEWIVYLRDIVPWEIYEEQLRAENYRQMKERKAQKENLRKQRKKEEEEAARMKRQAEEREKAEAEEAARIKRETEEQKKAEEDKAVEEASRIKREAEKQREEEECKEASQAEWLRTNRVQLKELLRRDEAVKAQKNSIILEQNRHDYLTEQYDPTRNSRGTCVCLGCKARFNRLLEEKKTPPPNELGTYEKSFLHDYKLLSAKQREREAAQRRQQEAERQAKARLREQEEEEQKILEEERAGKPRTAGERMHEKEELRKQREKYRRC</sequence>
<proteinExistence type="predicted"/>
<feature type="region of interest" description="Disordered" evidence="1">
    <location>
        <begin position="119"/>
        <end position="191"/>
    </location>
</feature>
<evidence type="ECO:0000313" key="4">
    <source>
        <dbReference type="Proteomes" id="UP001280581"/>
    </source>
</evidence>
<feature type="region of interest" description="Disordered" evidence="1">
    <location>
        <begin position="292"/>
        <end position="355"/>
    </location>
</feature>
<organism evidence="3 4">
    <name type="scientific">Pseudopithomyces chartarum</name>
    <dbReference type="NCBI Taxonomy" id="1892770"/>
    <lineage>
        <taxon>Eukaryota</taxon>
        <taxon>Fungi</taxon>
        <taxon>Dikarya</taxon>
        <taxon>Ascomycota</taxon>
        <taxon>Pezizomycotina</taxon>
        <taxon>Dothideomycetes</taxon>
        <taxon>Pleosporomycetidae</taxon>
        <taxon>Pleosporales</taxon>
        <taxon>Massarineae</taxon>
        <taxon>Didymosphaeriaceae</taxon>
        <taxon>Pseudopithomyces</taxon>
    </lineage>
</organism>
<dbReference type="InterPro" id="IPR052276">
    <property type="entry name" value="Diphthamide-biosynth_chaperone"/>
</dbReference>
<dbReference type="PANTHER" id="PTHR44240">
    <property type="entry name" value="DNAJ DOMAIN (PROKARYOTIC HEAT SHOCK PROTEIN)-RELATED"/>
    <property type="match status" value="1"/>
</dbReference>
<accession>A0AAN6M161</accession>
<dbReference type="SUPFAM" id="SSF46565">
    <property type="entry name" value="Chaperone J-domain"/>
    <property type="match status" value="1"/>
</dbReference>
<reference evidence="3 4" key="1">
    <citation type="submission" date="2021-02" db="EMBL/GenBank/DDBJ databases">
        <title>Genome assembly of Pseudopithomyces chartarum.</title>
        <authorList>
            <person name="Jauregui R."/>
            <person name="Singh J."/>
            <person name="Voisey C."/>
        </authorList>
    </citation>
    <scope>NUCLEOTIDE SEQUENCE [LARGE SCALE GENOMIC DNA]</scope>
    <source>
        <strain evidence="3 4">AGR01</strain>
    </source>
</reference>
<protein>
    <recommendedName>
        <fullName evidence="2">J domain-containing protein</fullName>
    </recommendedName>
</protein>
<dbReference type="PANTHER" id="PTHR44240:SF10">
    <property type="entry name" value="J DOMAIN-CONTAINING PROTEIN"/>
    <property type="match status" value="1"/>
</dbReference>
<keyword evidence="4" id="KW-1185">Reference proteome</keyword>
<dbReference type="SMART" id="SM00271">
    <property type="entry name" value="DnaJ"/>
    <property type="match status" value="1"/>
</dbReference>